<comment type="caution">
    <text evidence="1">The sequence shown here is derived from an EMBL/GenBank/DDBJ whole genome shotgun (WGS) entry which is preliminary data.</text>
</comment>
<evidence type="ECO:0000313" key="2">
    <source>
        <dbReference type="Proteomes" id="UP001305779"/>
    </source>
</evidence>
<evidence type="ECO:0000313" key="1">
    <source>
        <dbReference type="EMBL" id="KAK4494219.1"/>
    </source>
</evidence>
<dbReference type="EMBL" id="JAXOVC010000014">
    <property type="protein sequence ID" value="KAK4494219.1"/>
    <property type="molecule type" value="Genomic_DNA"/>
</dbReference>
<protein>
    <recommendedName>
        <fullName evidence="3">Transcription factor domain-containing protein</fullName>
    </recommendedName>
</protein>
<gene>
    <name evidence="1" type="ORF">PRZ48_014517</name>
</gene>
<reference evidence="1 2" key="1">
    <citation type="journal article" date="2023" name="G3 (Bethesda)">
        <title>A chromosome-level genome assembly of Zasmidium syzygii isolated from banana leaves.</title>
        <authorList>
            <person name="van Westerhoven A.C."/>
            <person name="Mehrabi R."/>
            <person name="Talebi R."/>
            <person name="Steentjes M.B.F."/>
            <person name="Corcolon B."/>
            <person name="Chong P.A."/>
            <person name="Kema G.H.J."/>
            <person name="Seidl M.F."/>
        </authorList>
    </citation>
    <scope>NUCLEOTIDE SEQUENCE [LARGE SCALE GENOMIC DNA]</scope>
    <source>
        <strain evidence="1 2">P124</strain>
    </source>
</reference>
<keyword evidence="2" id="KW-1185">Reference proteome</keyword>
<accession>A0ABR0DYP7</accession>
<dbReference type="CDD" id="cd12148">
    <property type="entry name" value="fungal_TF_MHR"/>
    <property type="match status" value="1"/>
</dbReference>
<name>A0ABR0DYP7_ZASCE</name>
<organism evidence="1 2">
    <name type="scientific">Zasmidium cellare</name>
    <name type="common">Wine cellar mold</name>
    <name type="synonym">Racodium cellare</name>
    <dbReference type="NCBI Taxonomy" id="395010"/>
    <lineage>
        <taxon>Eukaryota</taxon>
        <taxon>Fungi</taxon>
        <taxon>Dikarya</taxon>
        <taxon>Ascomycota</taxon>
        <taxon>Pezizomycotina</taxon>
        <taxon>Dothideomycetes</taxon>
        <taxon>Dothideomycetidae</taxon>
        <taxon>Mycosphaerellales</taxon>
        <taxon>Mycosphaerellaceae</taxon>
        <taxon>Zasmidium</taxon>
    </lineage>
</organism>
<proteinExistence type="predicted"/>
<sequence>MHIPTFLDQVKANRPTASRNFVCLQLALLSVVLAVVPDTFDRYKSVDTIFRSRFLSKVEAVEAAQTTFDIVKGPDFFDQASLPAWATAYLFGVAYSYLQMPGRSSIYGCQAYSLALSMRVHVPRCYEGLDHITSQMRKRVLWMTLTGIMRVFERGLDSWTNDLAQNIESEELVPLNVDDEYITEEQVENQPARTLSIMAGFIAEKRILACLASIWHQSVLRKAHSLASSAEESYSVAKCECGREIMVKAEITVLTDCLRRLRYLLDDIPGPLSAFRRTSPADESEFDNDDSNKFIIQKTNLHVTLYWAQNYVIECLLQHTADRSSDTNLPDEVNLWELRDNLCRDLLLMLAEIPLSNIQKNGFILVYKIRQIAAALLDCPATNLQLAPILRRARAHVADFASILAQIEGHEFSD</sequence>
<dbReference type="Proteomes" id="UP001305779">
    <property type="component" value="Unassembled WGS sequence"/>
</dbReference>
<evidence type="ECO:0008006" key="3">
    <source>
        <dbReference type="Google" id="ProtNLM"/>
    </source>
</evidence>